<dbReference type="Proteomes" id="UP001595645">
    <property type="component" value="Unassembled WGS sequence"/>
</dbReference>
<dbReference type="EMBL" id="JBHRWK010000015">
    <property type="protein sequence ID" value="MFC3450183.1"/>
    <property type="molecule type" value="Genomic_DNA"/>
</dbReference>
<protein>
    <submittedName>
        <fullName evidence="5">HpcH/HpaI aldolase/citrate lyase family protein</fullName>
    </submittedName>
</protein>
<evidence type="ECO:0000313" key="6">
    <source>
        <dbReference type="Proteomes" id="UP001595645"/>
    </source>
</evidence>
<dbReference type="InterPro" id="IPR015813">
    <property type="entry name" value="Pyrv/PenolPyrv_kinase-like_dom"/>
</dbReference>
<comment type="caution">
    <text evidence="5">The sequence shown here is derived from an EMBL/GenBank/DDBJ whole genome shotgun (WGS) entry which is preliminary data.</text>
</comment>
<evidence type="ECO:0000256" key="3">
    <source>
        <dbReference type="ARBA" id="ARBA00022842"/>
    </source>
</evidence>
<evidence type="ECO:0000313" key="5">
    <source>
        <dbReference type="EMBL" id="MFC3450183.1"/>
    </source>
</evidence>
<keyword evidence="3" id="KW-0460">Magnesium</keyword>
<dbReference type="PIRSF" id="PIRSF015582">
    <property type="entry name" value="Cit_lyase_B"/>
    <property type="match status" value="1"/>
</dbReference>
<keyword evidence="5" id="KW-0456">Lyase</keyword>
<organism evidence="5 6">
    <name type="scientific">Amycolatopsis speibonae</name>
    <dbReference type="NCBI Taxonomy" id="1450224"/>
    <lineage>
        <taxon>Bacteria</taxon>
        <taxon>Bacillati</taxon>
        <taxon>Actinomycetota</taxon>
        <taxon>Actinomycetes</taxon>
        <taxon>Pseudonocardiales</taxon>
        <taxon>Pseudonocardiaceae</taxon>
        <taxon>Amycolatopsis</taxon>
    </lineage>
</organism>
<dbReference type="InterPro" id="IPR040442">
    <property type="entry name" value="Pyrv_kinase-like_dom_sf"/>
</dbReference>
<feature type="domain" description="HpcH/HpaI aldolase/citrate lyase" evidence="4">
    <location>
        <begin position="10"/>
        <end position="210"/>
    </location>
</feature>
<keyword evidence="2" id="KW-0479">Metal-binding</keyword>
<dbReference type="SUPFAM" id="SSF51621">
    <property type="entry name" value="Phosphoenolpyruvate/pyruvate domain"/>
    <property type="match status" value="1"/>
</dbReference>
<comment type="cofactor">
    <cofactor evidence="1">
        <name>Mg(2+)</name>
        <dbReference type="ChEBI" id="CHEBI:18420"/>
    </cofactor>
</comment>
<reference evidence="6" key="1">
    <citation type="journal article" date="2019" name="Int. J. Syst. Evol. Microbiol.">
        <title>The Global Catalogue of Microorganisms (GCM) 10K type strain sequencing project: providing services to taxonomists for standard genome sequencing and annotation.</title>
        <authorList>
            <consortium name="The Broad Institute Genomics Platform"/>
            <consortium name="The Broad Institute Genome Sequencing Center for Infectious Disease"/>
            <person name="Wu L."/>
            <person name="Ma J."/>
        </authorList>
    </citation>
    <scope>NUCLEOTIDE SEQUENCE [LARGE SCALE GENOMIC DNA]</scope>
    <source>
        <strain evidence="6">CGMCC 4.7676</strain>
    </source>
</reference>
<keyword evidence="6" id="KW-1185">Reference proteome</keyword>
<sequence>MNDSLASAKTFLFVPGHRPDRFAKAAASGADVVILDLEDAVAPDRKEAAREHVRAWLAEGHQAVVRINAAGTPWYHEDVASVGRALAVMAPKAEDRAEIDALAGRLPGVPILPLVETAAGIAGAVAVCGADAVVRPAFGSVDLAAQLGVDPRSHEALRYARSALVVAAAAAGRAAPIDGVTTALDDEAALTADLDHARTLGFTGKLCVHPRQVAVACRVLAPSESEIEWARGVAALVGDGSVAVADGEMVDRPVESRARAILDRAGQPFRPAG</sequence>
<dbReference type="InterPro" id="IPR005000">
    <property type="entry name" value="Aldolase/citrate-lyase_domain"/>
</dbReference>
<proteinExistence type="predicted"/>
<dbReference type="Pfam" id="PF03328">
    <property type="entry name" value="HpcH_HpaI"/>
    <property type="match status" value="1"/>
</dbReference>
<dbReference type="PANTHER" id="PTHR32308:SF10">
    <property type="entry name" value="CITRATE LYASE SUBUNIT BETA"/>
    <property type="match status" value="1"/>
</dbReference>
<dbReference type="InterPro" id="IPR011206">
    <property type="entry name" value="Citrate_lyase_beta/mcl1/mcl2"/>
</dbReference>
<dbReference type="Gene3D" id="3.20.20.60">
    <property type="entry name" value="Phosphoenolpyruvate-binding domains"/>
    <property type="match status" value="1"/>
</dbReference>
<evidence type="ECO:0000256" key="2">
    <source>
        <dbReference type="ARBA" id="ARBA00022723"/>
    </source>
</evidence>
<gene>
    <name evidence="5" type="ORF">ACFOSH_12150</name>
</gene>
<accession>A0ABV7NVT7</accession>
<evidence type="ECO:0000256" key="1">
    <source>
        <dbReference type="ARBA" id="ARBA00001946"/>
    </source>
</evidence>
<evidence type="ECO:0000259" key="4">
    <source>
        <dbReference type="Pfam" id="PF03328"/>
    </source>
</evidence>
<dbReference type="RefSeq" id="WP_378238891.1">
    <property type="nucleotide sequence ID" value="NZ_JBHRWK010000015.1"/>
</dbReference>
<dbReference type="GO" id="GO:0016829">
    <property type="term" value="F:lyase activity"/>
    <property type="evidence" value="ECO:0007669"/>
    <property type="project" value="UniProtKB-KW"/>
</dbReference>
<name>A0ABV7NVT7_9PSEU</name>
<dbReference type="PANTHER" id="PTHR32308">
    <property type="entry name" value="LYASE BETA SUBUNIT, PUTATIVE (AFU_ORTHOLOGUE AFUA_4G13030)-RELATED"/>
    <property type="match status" value="1"/>
</dbReference>